<dbReference type="Pfam" id="PF13439">
    <property type="entry name" value="Glyco_transf_4"/>
    <property type="match status" value="1"/>
</dbReference>
<reference evidence="3 4" key="1">
    <citation type="submission" date="2020-07" db="EMBL/GenBank/DDBJ databases">
        <authorList>
            <person name="Feng X."/>
        </authorList>
    </citation>
    <scope>NUCLEOTIDE SEQUENCE [LARGE SCALE GENOMIC DNA]</scope>
    <source>
        <strain evidence="3 4">JCM14086</strain>
    </source>
</reference>
<gene>
    <name evidence="3" type="ORF">H5P30_04845</name>
</gene>
<dbReference type="Pfam" id="PF00534">
    <property type="entry name" value="Glycos_transf_1"/>
    <property type="match status" value="1"/>
</dbReference>
<dbReference type="InterPro" id="IPR001296">
    <property type="entry name" value="Glyco_trans_1"/>
</dbReference>
<evidence type="ECO:0000313" key="3">
    <source>
        <dbReference type="EMBL" id="MBC2601105.1"/>
    </source>
</evidence>
<keyword evidence="4" id="KW-1185">Reference proteome</keyword>
<dbReference type="EMBL" id="JACHVA010000046">
    <property type="protein sequence ID" value="MBC2601105.1"/>
    <property type="molecule type" value="Genomic_DNA"/>
</dbReference>
<evidence type="ECO:0000259" key="2">
    <source>
        <dbReference type="Pfam" id="PF13439"/>
    </source>
</evidence>
<name>A0A7X1AW56_9BACT</name>
<accession>A0A7X1AW56</accession>
<evidence type="ECO:0000313" key="4">
    <source>
        <dbReference type="Proteomes" id="UP000525652"/>
    </source>
</evidence>
<organism evidence="3 4">
    <name type="scientific">Puniceicoccus vermicola</name>
    <dbReference type="NCBI Taxonomy" id="388746"/>
    <lineage>
        <taxon>Bacteria</taxon>
        <taxon>Pseudomonadati</taxon>
        <taxon>Verrucomicrobiota</taxon>
        <taxon>Opitutia</taxon>
        <taxon>Puniceicoccales</taxon>
        <taxon>Puniceicoccaceae</taxon>
        <taxon>Puniceicoccus</taxon>
    </lineage>
</organism>
<dbReference type="Gene3D" id="3.40.50.2000">
    <property type="entry name" value="Glycogen Phosphorylase B"/>
    <property type="match status" value="2"/>
</dbReference>
<dbReference type="InterPro" id="IPR028098">
    <property type="entry name" value="Glyco_trans_4-like_N"/>
</dbReference>
<dbReference type="PANTHER" id="PTHR12526:SF630">
    <property type="entry name" value="GLYCOSYLTRANSFERASE"/>
    <property type="match status" value="1"/>
</dbReference>
<evidence type="ECO:0000259" key="1">
    <source>
        <dbReference type="Pfam" id="PF00534"/>
    </source>
</evidence>
<dbReference type="RefSeq" id="WP_185691830.1">
    <property type="nucleotide sequence ID" value="NZ_JACHVA010000046.1"/>
</dbReference>
<dbReference type="PANTHER" id="PTHR12526">
    <property type="entry name" value="GLYCOSYLTRANSFERASE"/>
    <property type="match status" value="1"/>
</dbReference>
<feature type="domain" description="Glycosyl transferase family 1" evidence="1">
    <location>
        <begin position="172"/>
        <end position="334"/>
    </location>
</feature>
<dbReference type="SUPFAM" id="SSF53756">
    <property type="entry name" value="UDP-Glycosyltransferase/glycogen phosphorylase"/>
    <property type="match status" value="1"/>
</dbReference>
<sequence>MKVVHIINRLIGGGAEVMIPQIHRQHLADGIDSWILSMESGDDRGTEKVVSFGKRYPRWQEPFRLRKVLRQMEESGSIDVVHTHLTQSQLFGKYAIRGLKKKPFLVTTEHDTSNRRRHIPGGRVFDRFLYEGYDRIICISEGVRDSMEEWLPKTRSLLRVASNGVDVDAFMRGEVERRDGPLRFLSVGRLTEKKNFTTAIRALAAVEPADWTYTLVGDGEQRPELESLVDRLGVRENVHFAGYVSDVSSFYAKSDVFLFPSLWEGFGLVAVEAMAAGLPVLASDVPGLSEVIARDGVSGILLPSTEVDQWAGAIRKCLSDRDLTLRMGKGARERSRNYSIQKTADRYREVYAEMCR</sequence>
<keyword evidence="3" id="KW-0808">Transferase</keyword>
<dbReference type="GO" id="GO:0016757">
    <property type="term" value="F:glycosyltransferase activity"/>
    <property type="evidence" value="ECO:0007669"/>
    <property type="project" value="InterPro"/>
</dbReference>
<feature type="domain" description="Glycosyltransferase subfamily 4-like N-terminal" evidence="2">
    <location>
        <begin position="13"/>
        <end position="168"/>
    </location>
</feature>
<protein>
    <submittedName>
        <fullName evidence="3">Glycosyltransferase family 4 protein</fullName>
    </submittedName>
</protein>
<proteinExistence type="predicted"/>
<dbReference type="AlphaFoldDB" id="A0A7X1AW56"/>
<comment type="caution">
    <text evidence="3">The sequence shown here is derived from an EMBL/GenBank/DDBJ whole genome shotgun (WGS) entry which is preliminary data.</text>
</comment>
<dbReference type="CDD" id="cd03801">
    <property type="entry name" value="GT4_PimA-like"/>
    <property type="match status" value="1"/>
</dbReference>
<dbReference type="Proteomes" id="UP000525652">
    <property type="component" value="Unassembled WGS sequence"/>
</dbReference>